<dbReference type="OrthoDB" id="583099at2"/>
<dbReference type="AlphaFoldDB" id="B7K653"/>
<evidence type="ECO:0000313" key="2">
    <source>
        <dbReference type="Proteomes" id="UP000008204"/>
    </source>
</evidence>
<evidence type="ECO:0000313" key="1">
    <source>
        <dbReference type="EMBL" id="ACK68106.1"/>
    </source>
</evidence>
<sequence length="71" mass="8470">MLDTQNHHKICVVDYYLDGYYLNWKEVNEEEFPAIGQFHRLCRNSGIELDAKVIKIEEQSETEYRVFLISS</sequence>
<organism evidence="1 2">
    <name type="scientific">Rippkaea orientalis (strain PCC 8801 / RF-1)</name>
    <name type="common">Cyanothece sp. (strain PCC 8801)</name>
    <dbReference type="NCBI Taxonomy" id="41431"/>
    <lineage>
        <taxon>Bacteria</taxon>
        <taxon>Bacillati</taxon>
        <taxon>Cyanobacteriota</taxon>
        <taxon>Cyanophyceae</taxon>
        <taxon>Oscillatoriophycideae</taxon>
        <taxon>Chroococcales</taxon>
        <taxon>Aphanothecaceae</taxon>
        <taxon>Rippkaea</taxon>
        <taxon>Rippkaea orientalis</taxon>
    </lineage>
</organism>
<dbReference type="EMBL" id="CP001287">
    <property type="protein sequence ID" value="ACK68106.1"/>
    <property type="molecule type" value="Genomic_DNA"/>
</dbReference>
<dbReference type="HOGENOM" id="CLU_2733291_0_0_3"/>
<keyword evidence="2" id="KW-1185">Reference proteome</keyword>
<dbReference type="RefSeq" id="WP_015785155.1">
    <property type="nucleotide sequence ID" value="NC_011726.1"/>
</dbReference>
<reference evidence="2" key="1">
    <citation type="journal article" date="2011" name="MBio">
        <title>Novel metabolic attributes of the genus Cyanothece, comprising a group of unicellular nitrogen-fixing Cyanobacteria.</title>
        <authorList>
            <person name="Bandyopadhyay A."/>
            <person name="Elvitigala T."/>
            <person name="Welsh E."/>
            <person name="Stockel J."/>
            <person name="Liberton M."/>
            <person name="Min H."/>
            <person name="Sherman L.A."/>
            <person name="Pakrasi H.B."/>
        </authorList>
    </citation>
    <scope>NUCLEOTIDE SEQUENCE [LARGE SCALE GENOMIC DNA]</scope>
    <source>
        <strain evidence="2">PCC 8801</strain>
    </source>
</reference>
<proteinExistence type="predicted"/>
<accession>B7K653</accession>
<name>B7K653_RIPO1</name>
<gene>
    <name evidence="1" type="ordered locus">PCC8801_4176</name>
</gene>
<protein>
    <submittedName>
        <fullName evidence="1">Uncharacterized protein</fullName>
    </submittedName>
</protein>
<dbReference type="KEGG" id="cyp:PCC8801_4176"/>
<dbReference type="Proteomes" id="UP000008204">
    <property type="component" value="Chromosome"/>
</dbReference>